<comment type="caution">
    <text evidence="1">The sequence shown here is derived from an EMBL/GenBank/DDBJ whole genome shotgun (WGS) entry which is preliminary data.</text>
</comment>
<reference evidence="1 2" key="1">
    <citation type="journal article" date="2018" name="Nat. Genet.">
        <title>The Rosa genome provides new insights in the design of modern roses.</title>
        <authorList>
            <person name="Bendahmane M."/>
        </authorList>
    </citation>
    <scope>NUCLEOTIDE SEQUENCE [LARGE SCALE GENOMIC DNA]</scope>
    <source>
        <strain evidence="2">cv. Old Blush</strain>
    </source>
</reference>
<protein>
    <submittedName>
        <fullName evidence="1">Uncharacterized protein</fullName>
    </submittedName>
</protein>
<keyword evidence="2" id="KW-1185">Reference proteome</keyword>
<sequence>MKLEMKLIMILEMSMVNRYQDQLNPMRYQQICTLNFQGLQAYDKREE</sequence>
<dbReference type="AlphaFoldDB" id="A0A2P6SMW1"/>
<name>A0A2P6SMW1_ROSCH</name>
<dbReference type="EMBL" id="PDCK01000039">
    <property type="protein sequence ID" value="PRQ60028.1"/>
    <property type="molecule type" value="Genomic_DNA"/>
</dbReference>
<gene>
    <name evidence="1" type="ORF">RchiOBHm_Chr1g0376661</name>
</gene>
<organism evidence="1 2">
    <name type="scientific">Rosa chinensis</name>
    <name type="common">China rose</name>
    <dbReference type="NCBI Taxonomy" id="74649"/>
    <lineage>
        <taxon>Eukaryota</taxon>
        <taxon>Viridiplantae</taxon>
        <taxon>Streptophyta</taxon>
        <taxon>Embryophyta</taxon>
        <taxon>Tracheophyta</taxon>
        <taxon>Spermatophyta</taxon>
        <taxon>Magnoliopsida</taxon>
        <taxon>eudicotyledons</taxon>
        <taxon>Gunneridae</taxon>
        <taxon>Pentapetalae</taxon>
        <taxon>rosids</taxon>
        <taxon>fabids</taxon>
        <taxon>Rosales</taxon>
        <taxon>Rosaceae</taxon>
        <taxon>Rosoideae</taxon>
        <taxon>Rosoideae incertae sedis</taxon>
        <taxon>Rosa</taxon>
    </lineage>
</organism>
<proteinExistence type="predicted"/>
<dbReference type="Gramene" id="PRQ60028">
    <property type="protein sequence ID" value="PRQ60028"/>
    <property type="gene ID" value="RchiOBHm_Chr1g0376661"/>
</dbReference>
<dbReference type="Proteomes" id="UP000238479">
    <property type="component" value="Chromosome 1"/>
</dbReference>
<evidence type="ECO:0000313" key="1">
    <source>
        <dbReference type="EMBL" id="PRQ60028.1"/>
    </source>
</evidence>
<evidence type="ECO:0000313" key="2">
    <source>
        <dbReference type="Proteomes" id="UP000238479"/>
    </source>
</evidence>
<accession>A0A2P6SMW1</accession>